<feature type="transmembrane region" description="Helical" evidence="9">
    <location>
        <begin position="310"/>
        <end position="327"/>
    </location>
</feature>
<keyword evidence="5 9" id="KW-0812">Transmembrane</keyword>
<keyword evidence="4" id="KW-1003">Cell membrane</keyword>
<feature type="transmembrane region" description="Helical" evidence="9">
    <location>
        <begin position="160"/>
        <end position="182"/>
    </location>
</feature>
<dbReference type="Pfam" id="PF07690">
    <property type="entry name" value="MFS_1"/>
    <property type="match status" value="2"/>
</dbReference>
<feature type="compositionally biased region" description="Basic and acidic residues" evidence="8">
    <location>
        <begin position="1"/>
        <end position="12"/>
    </location>
</feature>
<keyword evidence="6 9" id="KW-1133">Transmembrane helix</keyword>
<evidence type="ECO:0000313" key="12">
    <source>
        <dbReference type="Proteomes" id="UP000252517"/>
    </source>
</evidence>
<dbReference type="PANTHER" id="PTHR43271">
    <property type="entry name" value="BLL2771 PROTEIN"/>
    <property type="match status" value="1"/>
</dbReference>
<evidence type="ECO:0000259" key="10">
    <source>
        <dbReference type="PROSITE" id="PS50850"/>
    </source>
</evidence>
<feature type="transmembrane region" description="Helical" evidence="9">
    <location>
        <begin position="106"/>
        <end position="125"/>
    </location>
</feature>
<evidence type="ECO:0000256" key="5">
    <source>
        <dbReference type="ARBA" id="ARBA00022692"/>
    </source>
</evidence>
<feature type="transmembrane region" description="Helical" evidence="9">
    <location>
        <begin position="131"/>
        <end position="153"/>
    </location>
</feature>
<evidence type="ECO:0000256" key="4">
    <source>
        <dbReference type="ARBA" id="ARBA00022475"/>
    </source>
</evidence>
<dbReference type="PANTHER" id="PTHR43271:SF1">
    <property type="entry name" value="INNER MEMBRANE TRANSPORT PROTEIN YNFM"/>
    <property type="match status" value="1"/>
</dbReference>
<feature type="domain" description="Major facilitator superfamily (MFS) profile" evidence="10">
    <location>
        <begin position="36"/>
        <end position="420"/>
    </location>
</feature>
<dbReference type="PROSITE" id="PS50850">
    <property type="entry name" value="MFS"/>
    <property type="match status" value="1"/>
</dbReference>
<feature type="transmembrane region" description="Helical" evidence="9">
    <location>
        <begin position="40"/>
        <end position="62"/>
    </location>
</feature>
<evidence type="ECO:0000313" key="11">
    <source>
        <dbReference type="EMBL" id="RCK51305.1"/>
    </source>
</evidence>
<protein>
    <submittedName>
        <fullName evidence="11">MFS transporter</fullName>
    </submittedName>
</protein>
<dbReference type="GO" id="GO:0005886">
    <property type="term" value="C:plasma membrane"/>
    <property type="evidence" value="ECO:0007669"/>
    <property type="project" value="UniProtKB-SubCell"/>
</dbReference>
<evidence type="ECO:0000256" key="1">
    <source>
        <dbReference type="ARBA" id="ARBA00004651"/>
    </source>
</evidence>
<dbReference type="PROSITE" id="PS00216">
    <property type="entry name" value="SUGAR_TRANSPORT_1"/>
    <property type="match status" value="1"/>
</dbReference>
<dbReference type="Proteomes" id="UP000252517">
    <property type="component" value="Unassembled WGS sequence"/>
</dbReference>
<dbReference type="GO" id="GO:0022857">
    <property type="term" value="F:transmembrane transporter activity"/>
    <property type="evidence" value="ECO:0007669"/>
    <property type="project" value="InterPro"/>
</dbReference>
<keyword evidence="3" id="KW-0813">Transport</keyword>
<evidence type="ECO:0000256" key="7">
    <source>
        <dbReference type="ARBA" id="ARBA00023136"/>
    </source>
</evidence>
<comment type="caution">
    <text evidence="11">The sequence shown here is derived from an EMBL/GenBank/DDBJ whole genome shotgun (WGS) entry which is preliminary data.</text>
</comment>
<name>A0A367XCA5_9PROT</name>
<evidence type="ECO:0000256" key="9">
    <source>
        <dbReference type="SAM" id="Phobius"/>
    </source>
</evidence>
<evidence type="ECO:0000256" key="8">
    <source>
        <dbReference type="SAM" id="MobiDB-lite"/>
    </source>
</evidence>
<dbReference type="InterPro" id="IPR036259">
    <property type="entry name" value="MFS_trans_sf"/>
</dbReference>
<evidence type="ECO:0000256" key="2">
    <source>
        <dbReference type="ARBA" id="ARBA00008335"/>
    </source>
</evidence>
<comment type="similarity">
    <text evidence="2">Belongs to the major facilitator superfamily.</text>
</comment>
<reference evidence="11 12" key="1">
    <citation type="submission" date="2014-07" db="EMBL/GenBank/DDBJ databases">
        <title>Draft genome sequence of Thalassospira profundimaris S25-3-2.</title>
        <authorList>
            <person name="Lai Q."/>
            <person name="Shao Z."/>
        </authorList>
    </citation>
    <scope>NUCLEOTIDE SEQUENCE [LARGE SCALE GENOMIC DNA]</scope>
    <source>
        <strain evidence="11 12">S25-3-2</strain>
    </source>
</reference>
<keyword evidence="7 9" id="KW-0472">Membrane</keyword>
<feature type="transmembrane region" description="Helical" evidence="9">
    <location>
        <begin position="194"/>
        <end position="214"/>
    </location>
</feature>
<proteinExistence type="inferred from homology"/>
<dbReference type="Gene3D" id="1.20.1250.20">
    <property type="entry name" value="MFS general substrate transporter like domains"/>
    <property type="match status" value="1"/>
</dbReference>
<feature type="transmembrane region" description="Helical" evidence="9">
    <location>
        <begin position="243"/>
        <end position="264"/>
    </location>
</feature>
<dbReference type="InterPro" id="IPR011701">
    <property type="entry name" value="MFS"/>
</dbReference>
<dbReference type="CDD" id="cd17324">
    <property type="entry name" value="MFS_NepI_like"/>
    <property type="match status" value="1"/>
</dbReference>
<feature type="transmembrane region" description="Helical" evidence="9">
    <location>
        <begin position="367"/>
        <end position="388"/>
    </location>
</feature>
<evidence type="ECO:0000256" key="3">
    <source>
        <dbReference type="ARBA" id="ARBA00022448"/>
    </source>
</evidence>
<feature type="transmembrane region" description="Helical" evidence="9">
    <location>
        <begin position="74"/>
        <end position="94"/>
    </location>
</feature>
<organism evidence="11 12">
    <name type="scientific">Thalassospira profundimaris</name>
    <dbReference type="NCBI Taxonomy" id="502049"/>
    <lineage>
        <taxon>Bacteria</taxon>
        <taxon>Pseudomonadati</taxon>
        <taxon>Pseudomonadota</taxon>
        <taxon>Alphaproteobacteria</taxon>
        <taxon>Rhodospirillales</taxon>
        <taxon>Thalassospiraceae</taxon>
        <taxon>Thalassospira</taxon>
    </lineage>
</organism>
<dbReference type="AlphaFoldDB" id="A0A367XCA5"/>
<dbReference type="InterPro" id="IPR005829">
    <property type="entry name" value="Sugar_transporter_CS"/>
</dbReference>
<accession>A0A367XCA5</accession>
<feature type="transmembrane region" description="Helical" evidence="9">
    <location>
        <begin position="333"/>
        <end position="355"/>
    </location>
</feature>
<sequence>MLQGRKMSDQTADHNLLSTPVPPASPQSWVEPGTPAYRRVAMALFLAGFATFTLIYCVQPLLPAFSTDFGVSPAESSLALSLTTGFLAFSILLAGAASEAFGRRRLMFVSMCAASVLNIAEAFIPNWHVLLVMRALEGVVLGGVPAVAMGYLAEEIHPRGLGFAMGLYVGGTAFGGMTGRVGVGLLTEFTSWEVALGVLGVIDLLAAIGFFILLPPSRNFTTRPGFQLAYHINAWAKHVRHPALPLLFAIGALAMGCFVTVYNYAGFRLVAAPYHLGQGAISLIFTVYLFGIAASSLAGGMADRHGRGPVMAIGLLVALAGVALTLAGPIYMVIGGIIVLTSGFFMAHSVASGWVGRMATQSKGHAASLYLLSYYLGSSFMGSIGGWFWTHGGWLAVAGFAGALLVVALLVSGHLWRYARRVETCTA</sequence>
<dbReference type="SUPFAM" id="SSF103473">
    <property type="entry name" value="MFS general substrate transporter"/>
    <property type="match status" value="1"/>
</dbReference>
<feature type="region of interest" description="Disordered" evidence="8">
    <location>
        <begin position="1"/>
        <end position="29"/>
    </location>
</feature>
<evidence type="ECO:0000256" key="6">
    <source>
        <dbReference type="ARBA" id="ARBA00022989"/>
    </source>
</evidence>
<dbReference type="InterPro" id="IPR020846">
    <property type="entry name" value="MFS_dom"/>
</dbReference>
<gene>
    <name evidence="11" type="ORF">TH25_10165</name>
</gene>
<comment type="subcellular location">
    <subcellularLocation>
        <location evidence="1">Cell membrane</location>
        <topology evidence="1">Multi-pass membrane protein</topology>
    </subcellularLocation>
</comment>
<feature type="transmembrane region" description="Helical" evidence="9">
    <location>
        <begin position="276"/>
        <end position="298"/>
    </location>
</feature>
<feature type="transmembrane region" description="Helical" evidence="9">
    <location>
        <begin position="394"/>
        <end position="411"/>
    </location>
</feature>
<dbReference type="EMBL" id="JPWH01000006">
    <property type="protein sequence ID" value="RCK51305.1"/>
    <property type="molecule type" value="Genomic_DNA"/>
</dbReference>